<dbReference type="Proteomes" id="UP000636960">
    <property type="component" value="Unassembled WGS sequence"/>
</dbReference>
<evidence type="ECO:0000313" key="1">
    <source>
        <dbReference type="EMBL" id="GIE98587.1"/>
    </source>
</evidence>
<accession>A0A919N245</accession>
<evidence type="ECO:0000313" key="2">
    <source>
        <dbReference type="Proteomes" id="UP000636960"/>
    </source>
</evidence>
<protein>
    <submittedName>
        <fullName evidence="1">Uncharacterized protein</fullName>
    </submittedName>
</protein>
<sequence length="63" mass="6593">MDRRRALGRGGDHLPPLIAQYGAGVTTAQIGRTGSPGDRAVKPDRRLLIDLLVSGAVQPSTVS</sequence>
<dbReference type="EMBL" id="BOMV01000063">
    <property type="protein sequence ID" value="GIE98587.1"/>
    <property type="molecule type" value="Genomic_DNA"/>
</dbReference>
<organism evidence="1 2">
    <name type="scientific">Paractinoplanes rishiriensis</name>
    <dbReference type="NCBI Taxonomy" id="1050105"/>
    <lineage>
        <taxon>Bacteria</taxon>
        <taxon>Bacillati</taxon>
        <taxon>Actinomycetota</taxon>
        <taxon>Actinomycetes</taxon>
        <taxon>Micromonosporales</taxon>
        <taxon>Micromonosporaceae</taxon>
        <taxon>Paractinoplanes</taxon>
    </lineage>
</organism>
<keyword evidence="2" id="KW-1185">Reference proteome</keyword>
<name>A0A919N245_9ACTN</name>
<dbReference type="AlphaFoldDB" id="A0A919N245"/>
<reference evidence="1" key="1">
    <citation type="submission" date="2021-01" db="EMBL/GenBank/DDBJ databases">
        <title>Whole genome shotgun sequence of Actinoplanes rishiriensis NBRC 108556.</title>
        <authorList>
            <person name="Komaki H."/>
            <person name="Tamura T."/>
        </authorList>
    </citation>
    <scope>NUCLEOTIDE SEQUENCE</scope>
    <source>
        <strain evidence="1">NBRC 108556</strain>
    </source>
</reference>
<comment type="caution">
    <text evidence="1">The sequence shown here is derived from an EMBL/GenBank/DDBJ whole genome shotgun (WGS) entry which is preliminary data.</text>
</comment>
<gene>
    <name evidence="1" type="ORF">Ari01nite_60520</name>
</gene>
<proteinExistence type="predicted"/>